<dbReference type="Pfam" id="PF00919">
    <property type="entry name" value="UPF0004"/>
    <property type="match status" value="1"/>
</dbReference>
<dbReference type="InterPro" id="IPR023404">
    <property type="entry name" value="rSAM_horseshoe"/>
</dbReference>
<keyword evidence="7" id="KW-0949">S-adenosyl-L-methionine</keyword>
<proteinExistence type="inferred from homology"/>
<dbReference type="SMART" id="SM00729">
    <property type="entry name" value="Elp3"/>
    <property type="match status" value="1"/>
</dbReference>
<evidence type="ECO:0000259" key="17">
    <source>
        <dbReference type="PROSITE" id="PS51918"/>
    </source>
</evidence>
<evidence type="ECO:0000256" key="11">
    <source>
        <dbReference type="ARBA" id="ARBA00023014"/>
    </source>
</evidence>
<evidence type="ECO:0000256" key="5">
    <source>
        <dbReference type="ARBA" id="ARBA00022490"/>
    </source>
</evidence>
<sequence length="422" mass="47373">MKAAAYTLGCKVNQYDTNAMMELLEEAGFQRVGFHEEADVYLINTCTVTNAADKKSRNMIRRLHKSHPGAIICVCGCLAQRDGEALLKTEGVSAVIGTERRRQIVAIVRECLDGKRVDGVQEIGSVYEELRVKTAGELTRGYIKIQEGCNNFCSYCIIPYVRGRVRSRGSGGIYAEAQGLAEAGVQEIVLTGIHISSYGEDTGEELFDLLHRLDSISGIRRIRLGSLEPHILTEDFVCRLKTLGKVCPHFHISLQSGSSSVLKRMNRKYTASQFAGYLDTIRRTYDCPAVTTDVITGFPGETEQEFQETRRFLEEQQFSRIHVFPYSERKGTPAERMEEKIPVSVRRERANDLIELGKQLEYNYAERFIGTVQDVLFEQAAGDGMAEGYTDRYLRVHADGIPGALEKVLLQRCENGILYGKR</sequence>
<comment type="catalytic activity">
    <reaction evidence="13">
        <text>N(6)-L-threonylcarbamoyladenosine(37) in tRNA + (sulfur carrier)-SH + AH2 + 2 S-adenosyl-L-methionine = 2-methylsulfanyl-N(6)-L-threonylcarbamoyladenosine(37) in tRNA + (sulfur carrier)-H + 5'-deoxyadenosine + L-methionine + A + S-adenosyl-L-homocysteine + 2 H(+)</text>
        <dbReference type="Rhea" id="RHEA:37075"/>
        <dbReference type="Rhea" id="RHEA-COMP:10163"/>
        <dbReference type="Rhea" id="RHEA-COMP:11092"/>
        <dbReference type="Rhea" id="RHEA-COMP:14737"/>
        <dbReference type="Rhea" id="RHEA-COMP:14739"/>
        <dbReference type="ChEBI" id="CHEBI:13193"/>
        <dbReference type="ChEBI" id="CHEBI:15378"/>
        <dbReference type="ChEBI" id="CHEBI:17319"/>
        <dbReference type="ChEBI" id="CHEBI:17499"/>
        <dbReference type="ChEBI" id="CHEBI:29917"/>
        <dbReference type="ChEBI" id="CHEBI:57844"/>
        <dbReference type="ChEBI" id="CHEBI:57856"/>
        <dbReference type="ChEBI" id="CHEBI:59789"/>
        <dbReference type="ChEBI" id="CHEBI:64428"/>
        <dbReference type="ChEBI" id="CHEBI:74418"/>
        <dbReference type="ChEBI" id="CHEBI:74420"/>
        <dbReference type="EC" id="2.8.4.5"/>
    </reaction>
</comment>
<dbReference type="PROSITE" id="PS51918">
    <property type="entry name" value="RADICAL_SAM"/>
    <property type="match status" value="1"/>
</dbReference>
<keyword evidence="10" id="KW-0408">Iron</keyword>
<evidence type="ECO:0000256" key="7">
    <source>
        <dbReference type="ARBA" id="ARBA00022691"/>
    </source>
</evidence>
<dbReference type="GO" id="GO:0046872">
    <property type="term" value="F:metal ion binding"/>
    <property type="evidence" value="ECO:0007669"/>
    <property type="project" value="UniProtKB-KW"/>
</dbReference>
<evidence type="ECO:0000256" key="14">
    <source>
        <dbReference type="ARBA" id="ARBA00061574"/>
    </source>
</evidence>
<evidence type="ECO:0000256" key="6">
    <source>
        <dbReference type="ARBA" id="ARBA00022679"/>
    </source>
</evidence>
<feature type="domain" description="MTTase N-terminal" evidence="16">
    <location>
        <begin position="1"/>
        <end position="113"/>
    </location>
</feature>
<evidence type="ECO:0000256" key="3">
    <source>
        <dbReference type="ARBA" id="ARBA00013273"/>
    </source>
</evidence>
<comment type="cofactor">
    <cofactor evidence="1">
        <name>[4Fe-4S] cluster</name>
        <dbReference type="ChEBI" id="CHEBI:49883"/>
    </cofactor>
</comment>
<comment type="similarity">
    <text evidence="14">Belongs to the methylthiotransferase family. MtaB subfamily.</text>
</comment>
<keyword evidence="9" id="KW-0479">Metal-binding</keyword>
<keyword evidence="11" id="KW-0411">Iron-sulfur</keyword>
<dbReference type="Gene3D" id="3.40.50.12160">
    <property type="entry name" value="Methylthiotransferase, N-terminal domain"/>
    <property type="match status" value="1"/>
</dbReference>
<keyword evidence="8" id="KW-0819">tRNA processing</keyword>
<dbReference type="FunFam" id="3.80.30.20:FF:000001">
    <property type="entry name" value="tRNA-2-methylthio-N(6)-dimethylallyladenosine synthase 2"/>
    <property type="match status" value="1"/>
</dbReference>
<dbReference type="InterPro" id="IPR034557">
    <property type="entry name" value="ThrcA_tRNA_MEthiotransferase"/>
</dbReference>
<dbReference type="GO" id="GO:0035598">
    <property type="term" value="F:tRNA (N(6)-L-threonylcarbamoyladenosine(37)-C(2))-methylthiotransferase activity"/>
    <property type="evidence" value="ECO:0007669"/>
    <property type="project" value="UniProtKB-EC"/>
</dbReference>
<dbReference type="InterPro" id="IPR005839">
    <property type="entry name" value="Methylthiotransferase"/>
</dbReference>
<dbReference type="InterPro" id="IPR058240">
    <property type="entry name" value="rSAM_sf"/>
</dbReference>
<evidence type="ECO:0000256" key="13">
    <source>
        <dbReference type="ARBA" id="ARBA00051661"/>
    </source>
</evidence>
<dbReference type="PANTHER" id="PTHR11918:SF45">
    <property type="entry name" value="THREONYLCARBAMOYLADENOSINE TRNA METHYLTHIOTRANSFERASE"/>
    <property type="match status" value="1"/>
</dbReference>
<evidence type="ECO:0000256" key="8">
    <source>
        <dbReference type="ARBA" id="ARBA00022694"/>
    </source>
</evidence>
<keyword evidence="5" id="KW-0963">Cytoplasm</keyword>
<accession>A0AAU8A8S6</accession>
<evidence type="ECO:0000256" key="10">
    <source>
        <dbReference type="ARBA" id="ARBA00023004"/>
    </source>
</evidence>
<dbReference type="CDD" id="cd01335">
    <property type="entry name" value="Radical_SAM"/>
    <property type="match status" value="1"/>
</dbReference>
<keyword evidence="4" id="KW-0004">4Fe-4S</keyword>
<dbReference type="SFLD" id="SFLDF00295">
    <property type="entry name" value="threonylcarbamoyladenosine_tRN"/>
    <property type="match status" value="1"/>
</dbReference>
<dbReference type="InterPro" id="IPR038135">
    <property type="entry name" value="Methylthiotransferase_N_sf"/>
</dbReference>
<dbReference type="EC" id="2.8.4.5" evidence="3"/>
<dbReference type="SUPFAM" id="SSF102114">
    <property type="entry name" value="Radical SAM enzymes"/>
    <property type="match status" value="1"/>
</dbReference>
<dbReference type="PROSITE" id="PS01278">
    <property type="entry name" value="MTTASE_RADICAL"/>
    <property type="match status" value="1"/>
</dbReference>
<evidence type="ECO:0000256" key="15">
    <source>
        <dbReference type="ARBA" id="ARBA00069898"/>
    </source>
</evidence>
<dbReference type="GO" id="GO:0051539">
    <property type="term" value="F:4 iron, 4 sulfur cluster binding"/>
    <property type="evidence" value="ECO:0007669"/>
    <property type="project" value="UniProtKB-KW"/>
</dbReference>
<comment type="function">
    <text evidence="2">Catalyzes the methylthiolation of N6-threonylcarbamoyladenosine (t(6)A), leading to the formation of 2-methylthio-N6-threonylcarbamoyladenosine (ms(2)t(6)A) at position 37 in tRNAs that read codons beginning with adenine.</text>
</comment>
<dbReference type="Gene3D" id="3.80.30.20">
    <property type="entry name" value="tm_1862 like domain"/>
    <property type="match status" value="1"/>
</dbReference>
<dbReference type="InterPro" id="IPR013848">
    <property type="entry name" value="Methylthiotransferase_N"/>
</dbReference>
<reference evidence="18" key="1">
    <citation type="submission" date="2023-02" db="EMBL/GenBank/DDBJ databases">
        <title>Gut commensal Christensenella minuta modulates host metabolism via a new class of secondary bile acids.</title>
        <authorList>
            <person name="Liu C."/>
        </authorList>
    </citation>
    <scope>NUCLEOTIDE SEQUENCE</scope>
    <source>
        <strain evidence="18">CA70</strain>
    </source>
</reference>
<protein>
    <recommendedName>
        <fullName evidence="15">Threonylcarbamoyladenosine tRNA methylthiotransferase MtaB</fullName>
        <ecNumber evidence="3">2.8.4.5</ecNumber>
    </recommendedName>
    <alternativeName>
        <fullName evidence="12">tRNA-t(6)A37 methylthiotransferase</fullName>
    </alternativeName>
</protein>
<dbReference type="SFLD" id="SFLDS00029">
    <property type="entry name" value="Radical_SAM"/>
    <property type="match status" value="1"/>
</dbReference>
<dbReference type="Pfam" id="PF04055">
    <property type="entry name" value="Radical_SAM"/>
    <property type="match status" value="1"/>
</dbReference>
<name>A0AAU8A8S6_9FIRM</name>
<dbReference type="InterPro" id="IPR007197">
    <property type="entry name" value="rSAM"/>
</dbReference>
<dbReference type="InterPro" id="IPR006638">
    <property type="entry name" value="Elp3/MiaA/NifB-like_rSAM"/>
</dbReference>
<evidence type="ECO:0000256" key="1">
    <source>
        <dbReference type="ARBA" id="ARBA00001966"/>
    </source>
</evidence>
<gene>
    <name evidence="18" type="primary">mtaB</name>
    <name evidence="18" type="ORF">PUP29_00855</name>
</gene>
<dbReference type="InterPro" id="IPR020612">
    <property type="entry name" value="Methylthiotransferase_CS"/>
</dbReference>
<keyword evidence="6" id="KW-0808">Transferase</keyword>
<evidence type="ECO:0000256" key="9">
    <source>
        <dbReference type="ARBA" id="ARBA00022723"/>
    </source>
</evidence>
<dbReference type="SFLD" id="SFLDG01082">
    <property type="entry name" value="B12-binding_domain_containing"/>
    <property type="match status" value="1"/>
</dbReference>
<dbReference type="PANTHER" id="PTHR11918">
    <property type="entry name" value="RADICAL SAM PROTEINS"/>
    <property type="match status" value="1"/>
</dbReference>
<evidence type="ECO:0000313" key="18">
    <source>
        <dbReference type="EMBL" id="XCC62514.1"/>
    </source>
</evidence>
<evidence type="ECO:0000259" key="16">
    <source>
        <dbReference type="PROSITE" id="PS51449"/>
    </source>
</evidence>
<dbReference type="NCBIfam" id="TIGR01579">
    <property type="entry name" value="MiaB-like-C"/>
    <property type="match status" value="1"/>
</dbReference>
<dbReference type="InterPro" id="IPR006467">
    <property type="entry name" value="MiaB-like_bact"/>
</dbReference>
<dbReference type="PROSITE" id="PS51449">
    <property type="entry name" value="MTTASE_N"/>
    <property type="match status" value="1"/>
</dbReference>
<evidence type="ECO:0000256" key="12">
    <source>
        <dbReference type="ARBA" id="ARBA00031213"/>
    </source>
</evidence>
<dbReference type="EMBL" id="CP117826">
    <property type="protein sequence ID" value="XCC62514.1"/>
    <property type="molecule type" value="Genomic_DNA"/>
</dbReference>
<organism evidence="18">
    <name type="scientific">Christensenella massiliensis</name>
    <dbReference type="NCBI Taxonomy" id="1805714"/>
    <lineage>
        <taxon>Bacteria</taxon>
        <taxon>Bacillati</taxon>
        <taxon>Bacillota</taxon>
        <taxon>Clostridia</taxon>
        <taxon>Christensenellales</taxon>
        <taxon>Christensenellaceae</taxon>
        <taxon>Christensenella</taxon>
    </lineage>
</organism>
<evidence type="ECO:0000256" key="4">
    <source>
        <dbReference type="ARBA" id="ARBA00022485"/>
    </source>
</evidence>
<dbReference type="RefSeq" id="WP_353423574.1">
    <property type="nucleotide sequence ID" value="NZ_CP117826.1"/>
</dbReference>
<dbReference type="FunFam" id="3.40.50.12160:FF:000004">
    <property type="entry name" value="Threonylcarbamoyladenosine tRNA methylthiotransferase MtaB"/>
    <property type="match status" value="1"/>
</dbReference>
<dbReference type="NCBIfam" id="TIGR00089">
    <property type="entry name" value="MiaB/RimO family radical SAM methylthiotransferase"/>
    <property type="match status" value="1"/>
</dbReference>
<dbReference type="SFLD" id="SFLDG01061">
    <property type="entry name" value="methylthiotransferase"/>
    <property type="match status" value="1"/>
</dbReference>
<dbReference type="AlphaFoldDB" id="A0AAU8A8S6"/>
<evidence type="ECO:0000256" key="2">
    <source>
        <dbReference type="ARBA" id="ARBA00002399"/>
    </source>
</evidence>
<feature type="domain" description="Radical SAM core" evidence="17">
    <location>
        <begin position="135"/>
        <end position="363"/>
    </location>
</feature>